<dbReference type="OrthoDB" id="809632at2759"/>
<dbReference type="InterPro" id="IPR036291">
    <property type="entry name" value="NAD(P)-bd_dom_sf"/>
</dbReference>
<dbReference type="CDD" id="cd05288">
    <property type="entry name" value="PGDH"/>
    <property type="match status" value="1"/>
</dbReference>
<sequence length="339" mass="36697">MSPPTHVQEVVFAARPVGALVASEVFRLETVPYHLQVGEGEALVQTLYLSIDAGFRAFLDEGTQLTIPLGEVMRGSGVGVVREVGTGSKVAVGDYVYYRPGWRDWGVYKVDTLKVLLLPIGVQLVDYVGALGSSGLSAYIGLTVIGKIKRGETLVVSSAAGAVGHLVCQMGKLLGARVIAIAGSPLKCEVLEREFGVDKALNYKAPTFYDDLKAIGGIDVYFDNVGGEMLDFVMTQMKQFGRIVACGTISRINGKEPPGLRNYMNLIVQSAKIEGFFLHHYAQFYPAALEQISSWLADGKLKRKLNILDGLDKAPQALEDMFTKGFVGKVCVRLAEVDD</sequence>
<dbReference type="FunFam" id="3.40.50.720:FF:000121">
    <property type="entry name" value="Prostaglandin reductase 2"/>
    <property type="match status" value="1"/>
</dbReference>
<protein>
    <recommendedName>
        <fullName evidence="2">Enoyl reductase (ER) domain-containing protein</fullName>
    </recommendedName>
</protein>
<feature type="domain" description="Enoyl reductase (ER)" evidence="2">
    <location>
        <begin position="19"/>
        <end position="332"/>
    </location>
</feature>
<comment type="caution">
    <text evidence="3">The sequence shown here is derived from an EMBL/GenBank/DDBJ whole genome shotgun (WGS) entry which is preliminary data.</text>
</comment>
<dbReference type="Pfam" id="PF00107">
    <property type="entry name" value="ADH_zinc_N"/>
    <property type="match status" value="1"/>
</dbReference>
<dbReference type="InterPro" id="IPR013149">
    <property type="entry name" value="ADH-like_C"/>
</dbReference>
<dbReference type="Gene3D" id="3.40.50.720">
    <property type="entry name" value="NAD(P)-binding Rossmann-like Domain"/>
    <property type="match status" value="1"/>
</dbReference>
<dbReference type="AlphaFoldDB" id="A0A4R0RA98"/>
<dbReference type="SMART" id="SM00829">
    <property type="entry name" value="PKS_ER"/>
    <property type="match status" value="1"/>
</dbReference>
<dbReference type="PANTHER" id="PTHR43205:SF42">
    <property type="entry name" value="ALCOHOL DEHYDROGENASE, ZINC-CONTAINING (AFU_ORTHOLOGUE AFUA_7G04530)"/>
    <property type="match status" value="1"/>
</dbReference>
<dbReference type="EMBL" id="RWJN01000213">
    <property type="protein sequence ID" value="TCD64821.1"/>
    <property type="molecule type" value="Genomic_DNA"/>
</dbReference>
<keyword evidence="1" id="KW-0560">Oxidoreductase</keyword>
<dbReference type="SUPFAM" id="SSF50129">
    <property type="entry name" value="GroES-like"/>
    <property type="match status" value="1"/>
</dbReference>
<dbReference type="PANTHER" id="PTHR43205">
    <property type="entry name" value="PROSTAGLANDIN REDUCTASE"/>
    <property type="match status" value="1"/>
</dbReference>
<evidence type="ECO:0000313" key="3">
    <source>
        <dbReference type="EMBL" id="TCD64821.1"/>
    </source>
</evidence>
<organism evidence="3 4">
    <name type="scientific">Steccherinum ochraceum</name>
    <dbReference type="NCBI Taxonomy" id="92696"/>
    <lineage>
        <taxon>Eukaryota</taxon>
        <taxon>Fungi</taxon>
        <taxon>Dikarya</taxon>
        <taxon>Basidiomycota</taxon>
        <taxon>Agaricomycotina</taxon>
        <taxon>Agaricomycetes</taxon>
        <taxon>Polyporales</taxon>
        <taxon>Steccherinaceae</taxon>
        <taxon>Steccherinum</taxon>
    </lineage>
</organism>
<reference evidence="3 4" key="1">
    <citation type="submission" date="2018-11" db="EMBL/GenBank/DDBJ databases">
        <title>Genome assembly of Steccherinum ochraceum LE-BIN_3174, the white-rot fungus of the Steccherinaceae family (The Residual Polyporoid clade, Polyporales, Basidiomycota).</title>
        <authorList>
            <person name="Fedorova T.V."/>
            <person name="Glazunova O.A."/>
            <person name="Landesman E.O."/>
            <person name="Moiseenko K.V."/>
            <person name="Psurtseva N.V."/>
            <person name="Savinova O.S."/>
            <person name="Shakhova N.V."/>
            <person name="Tyazhelova T.V."/>
            <person name="Vasina D.V."/>
        </authorList>
    </citation>
    <scope>NUCLEOTIDE SEQUENCE [LARGE SCALE GENOMIC DNA]</scope>
    <source>
        <strain evidence="3 4">LE-BIN_3174</strain>
    </source>
</reference>
<dbReference type="InterPro" id="IPR041694">
    <property type="entry name" value="ADH_N_2"/>
</dbReference>
<dbReference type="SUPFAM" id="SSF51735">
    <property type="entry name" value="NAD(P)-binding Rossmann-fold domains"/>
    <property type="match status" value="1"/>
</dbReference>
<keyword evidence="4" id="KW-1185">Reference proteome</keyword>
<evidence type="ECO:0000256" key="1">
    <source>
        <dbReference type="ARBA" id="ARBA00023002"/>
    </source>
</evidence>
<accession>A0A4R0RA98</accession>
<dbReference type="GO" id="GO:0016628">
    <property type="term" value="F:oxidoreductase activity, acting on the CH-CH group of donors, NAD or NADP as acceptor"/>
    <property type="evidence" value="ECO:0007669"/>
    <property type="project" value="InterPro"/>
</dbReference>
<dbReference type="Pfam" id="PF16884">
    <property type="entry name" value="ADH_N_2"/>
    <property type="match status" value="1"/>
</dbReference>
<dbReference type="Proteomes" id="UP000292702">
    <property type="component" value="Unassembled WGS sequence"/>
</dbReference>
<dbReference type="InterPro" id="IPR011032">
    <property type="entry name" value="GroES-like_sf"/>
</dbReference>
<evidence type="ECO:0000259" key="2">
    <source>
        <dbReference type="SMART" id="SM00829"/>
    </source>
</evidence>
<evidence type="ECO:0000313" key="4">
    <source>
        <dbReference type="Proteomes" id="UP000292702"/>
    </source>
</evidence>
<name>A0A4R0RA98_9APHY</name>
<gene>
    <name evidence="3" type="ORF">EIP91_003602</name>
</gene>
<dbReference type="InterPro" id="IPR020843">
    <property type="entry name" value="ER"/>
</dbReference>
<dbReference type="InterPro" id="IPR045010">
    <property type="entry name" value="MDR_fam"/>
</dbReference>
<proteinExistence type="predicted"/>
<dbReference type="Gene3D" id="3.90.180.10">
    <property type="entry name" value="Medium-chain alcohol dehydrogenases, catalytic domain"/>
    <property type="match status" value="1"/>
</dbReference>